<evidence type="ECO:0000313" key="3">
    <source>
        <dbReference type="Proteomes" id="UP000009139"/>
    </source>
</evidence>
<dbReference type="AlphaFoldDB" id="G8ZIH9"/>
<comment type="miscellaneous">
    <text evidence="2">The sequence shown here is derived from an EMBL/GenBank/DDBJ third party annotation (TPA) entry.</text>
</comment>
<evidence type="ECO:0000313" key="2">
    <source>
        <dbReference type="EMBL" id="CCE70420.1"/>
    </source>
</evidence>
<proteinExistence type="predicted"/>
<keyword evidence="1" id="KW-0472">Membrane</keyword>
<gene>
    <name evidence="2" type="ordered locus">PAB0679</name>
</gene>
<feature type="transmembrane region" description="Helical" evidence="1">
    <location>
        <begin position="83"/>
        <end position="106"/>
    </location>
</feature>
<evidence type="ECO:0000256" key="1">
    <source>
        <dbReference type="SAM" id="Phobius"/>
    </source>
</evidence>
<feature type="transmembrane region" description="Helical" evidence="1">
    <location>
        <begin position="39"/>
        <end position="62"/>
    </location>
</feature>
<dbReference type="Proteomes" id="UP000009139">
    <property type="component" value="Chromosome"/>
</dbReference>
<sequence>MEVIVQDYHTMNTSRISPFSAPMFFSSIMPILSPGIANSTFLCSLSMLTIPATFFPFLTLYPTLTMPSRTSHIITVLNPTIKIFSTLTLPTGFPVIFSSSSFFFLLKNPSNLPPPYKQ</sequence>
<organism evidence="2 3">
    <name type="scientific">Pyrococcus abyssi (strain GE5 / Orsay)</name>
    <dbReference type="NCBI Taxonomy" id="272844"/>
    <lineage>
        <taxon>Archaea</taxon>
        <taxon>Methanobacteriati</taxon>
        <taxon>Methanobacteriota</taxon>
        <taxon>Thermococci</taxon>
        <taxon>Thermococcales</taxon>
        <taxon>Thermococcaceae</taxon>
        <taxon>Pyrococcus</taxon>
    </lineage>
</organism>
<keyword evidence="1" id="KW-0812">Transmembrane</keyword>
<protein>
    <submittedName>
        <fullName evidence="2">Uncharacterized protein</fullName>
    </submittedName>
</protein>
<keyword evidence="1" id="KW-1133">Transmembrane helix</keyword>
<dbReference type="EMBL" id="HE613800">
    <property type="protein sequence ID" value="CCE70420.1"/>
    <property type="molecule type" value="Genomic_DNA"/>
</dbReference>
<reference evidence="2 3" key="1">
    <citation type="journal article" date="2012" name="Curr. Microbiol.">
        <title>Re-annotation of two hyperthermophilic archaea Pyrococcus abyssi GE5 and Pyrococcus furiosus DSM 3638.</title>
        <authorList>
            <person name="Gao J."/>
            <person name="Wang J."/>
        </authorList>
    </citation>
    <scope>GENOME REANNOTATION</scope>
    <source>
        <strain evidence="3">GE5 / Orsay</strain>
    </source>
</reference>
<name>G8ZIH9_PYRAB</name>
<accession>G8ZIH9</accession>